<dbReference type="AlphaFoldDB" id="A0A0P9D3T2"/>
<evidence type="ECO:0000313" key="2">
    <source>
        <dbReference type="Proteomes" id="UP000050509"/>
    </source>
</evidence>
<comment type="caution">
    <text evidence="1">The sequence shown here is derived from an EMBL/GenBank/DDBJ whole genome shotgun (WGS) entry which is preliminary data.</text>
</comment>
<proteinExistence type="predicted"/>
<reference evidence="1 2" key="1">
    <citation type="submission" date="2015-09" db="EMBL/GenBank/DDBJ databases">
        <title>Draft genome sequence of Kouleothrix aurantiaca JCM 19913.</title>
        <authorList>
            <person name="Hemp J."/>
        </authorList>
    </citation>
    <scope>NUCLEOTIDE SEQUENCE [LARGE SCALE GENOMIC DNA]</scope>
    <source>
        <strain evidence="1 2">COM-B</strain>
    </source>
</reference>
<organism evidence="1 2">
    <name type="scientific">Kouleothrix aurantiaca</name>
    <dbReference type="NCBI Taxonomy" id="186479"/>
    <lineage>
        <taxon>Bacteria</taxon>
        <taxon>Bacillati</taxon>
        <taxon>Chloroflexota</taxon>
        <taxon>Chloroflexia</taxon>
        <taxon>Chloroflexales</taxon>
        <taxon>Roseiflexineae</taxon>
        <taxon>Roseiflexaceae</taxon>
        <taxon>Kouleothrix</taxon>
    </lineage>
</organism>
<protein>
    <submittedName>
        <fullName evidence="1">Uncharacterized protein</fullName>
    </submittedName>
</protein>
<accession>A0A0P9D3T2</accession>
<gene>
    <name evidence="1" type="ORF">SE17_07835</name>
</gene>
<dbReference type="EMBL" id="LJCR01000186">
    <property type="protein sequence ID" value="KPV53743.1"/>
    <property type="molecule type" value="Genomic_DNA"/>
</dbReference>
<evidence type="ECO:0000313" key="1">
    <source>
        <dbReference type="EMBL" id="KPV53743.1"/>
    </source>
</evidence>
<keyword evidence="2" id="KW-1185">Reference proteome</keyword>
<sequence>MRYMIRRISVTSALRNALLLGWLVALLPALCLAGVAVQALRRVSAALGQIQAFNIEVLGQRIATIDLYRCWG</sequence>
<name>A0A0P9D3T2_9CHLR</name>
<dbReference type="Proteomes" id="UP000050509">
    <property type="component" value="Unassembled WGS sequence"/>
</dbReference>